<evidence type="ECO:0000256" key="1">
    <source>
        <dbReference type="ARBA" id="ARBA00010088"/>
    </source>
</evidence>
<comment type="caution">
    <text evidence="7">The sequence shown here is derived from an EMBL/GenBank/DDBJ whole genome shotgun (WGS) entry which is preliminary data.</text>
</comment>
<accession>A0A3D9ZSL1</accession>
<reference evidence="7 8" key="1">
    <citation type="submission" date="2018-08" db="EMBL/GenBank/DDBJ databases">
        <title>Sequencing the genomes of 1000 actinobacteria strains.</title>
        <authorList>
            <person name="Klenk H.-P."/>
        </authorList>
    </citation>
    <scope>NUCLEOTIDE SEQUENCE [LARGE SCALE GENOMIC DNA]</scope>
    <source>
        <strain evidence="7 8">DSM 44099</strain>
    </source>
</reference>
<dbReference type="InterPro" id="IPR000073">
    <property type="entry name" value="AB_hydrolase_1"/>
</dbReference>
<dbReference type="GO" id="GO:0016787">
    <property type="term" value="F:hydrolase activity"/>
    <property type="evidence" value="ECO:0007669"/>
    <property type="project" value="UniProtKB-KW"/>
</dbReference>
<dbReference type="Pfam" id="PF08386">
    <property type="entry name" value="Abhydrolase_4"/>
    <property type="match status" value="1"/>
</dbReference>
<keyword evidence="3 7" id="KW-0378">Hydrolase</keyword>
<comment type="similarity">
    <text evidence="1">Belongs to the peptidase S33 family.</text>
</comment>
<proteinExistence type="inferred from homology"/>
<dbReference type="SUPFAM" id="SSF53474">
    <property type="entry name" value="alpha/beta-Hydrolases"/>
    <property type="match status" value="1"/>
</dbReference>
<evidence type="ECO:0000259" key="5">
    <source>
        <dbReference type="Pfam" id="PF00561"/>
    </source>
</evidence>
<dbReference type="PANTHER" id="PTHR43248">
    <property type="entry name" value="2-SUCCINYL-6-HYDROXY-2,4-CYCLOHEXADIENE-1-CARBOXYLATE SYNTHASE"/>
    <property type="match status" value="1"/>
</dbReference>
<gene>
    <name evidence="7" type="ORF">DFJ67_6247</name>
</gene>
<name>A0A3D9ZSL1_9ACTN</name>
<evidence type="ECO:0000256" key="3">
    <source>
        <dbReference type="ARBA" id="ARBA00022801"/>
    </source>
</evidence>
<dbReference type="PANTHER" id="PTHR43248:SF29">
    <property type="entry name" value="TRIPEPTIDYL AMINOPEPTIDASE"/>
    <property type="match status" value="1"/>
</dbReference>
<feature type="domain" description="AB hydrolase-1" evidence="5">
    <location>
        <begin position="98"/>
        <end position="263"/>
    </location>
</feature>
<evidence type="ECO:0000256" key="2">
    <source>
        <dbReference type="ARBA" id="ARBA00022729"/>
    </source>
</evidence>
<dbReference type="Gene3D" id="3.40.50.1820">
    <property type="entry name" value="alpha/beta hydrolase"/>
    <property type="match status" value="1"/>
</dbReference>
<keyword evidence="8" id="KW-1185">Reference proteome</keyword>
<protein>
    <submittedName>
        <fullName evidence="7">Alpha/beta hydrolase family protein</fullName>
    </submittedName>
</protein>
<evidence type="ECO:0000313" key="8">
    <source>
        <dbReference type="Proteomes" id="UP000256913"/>
    </source>
</evidence>
<dbReference type="Proteomes" id="UP000256913">
    <property type="component" value="Unassembled WGS sequence"/>
</dbReference>
<organism evidence="7 8">
    <name type="scientific">Asanoa ferruginea</name>
    <dbReference type="NCBI Taxonomy" id="53367"/>
    <lineage>
        <taxon>Bacteria</taxon>
        <taxon>Bacillati</taxon>
        <taxon>Actinomycetota</taxon>
        <taxon>Actinomycetes</taxon>
        <taxon>Micromonosporales</taxon>
        <taxon>Micromonosporaceae</taxon>
        <taxon>Asanoa</taxon>
    </lineage>
</organism>
<sequence length="519" mass="55223">MATDGAIKGARFRFRTASAVIMTSVLALAVGAQPAAASDGPPEEEAGIAWTACEGLEEQFQCARVRVPLDWDEPDGEQIELAVIKHLASRPEERIGSMFLNPGGPGQSGVGLVRDGADDLDAWGGGRFDLVGWDPRGTNDSTPVRCFTSDEERDAFWAGVSIPSTPAESEAYQQKTLDLAKRCGELSGNLLSHITTADTARDLDRLRALVGDEQLTYAGLSYGTFIGQTYANLFPGRVRAMLLDGLINPVDSSTSEEANIANAVSSADEVFEQFLLACQNAAPGECALAGHGEPVKDRVAALFERTRQAPIPAPNADPPGELSYGDLQVSTFTPLRLPLTWPQFAADLDAAAEGDASALETAARALQSPVGMIASTTSTAISCGDAPARVPVADWPQQIPRFTEAGKLWGSVLGWWLWAPCASGWQADATDRYTGPWNATTPNPILLMGARYDPGTPYRNAVSAEQRLGNAVLVTLNGYGHPSYQVPSACMDKLRVSYLVDLVTPPRGTVCQPDEAPFG</sequence>
<dbReference type="InterPro" id="IPR013595">
    <property type="entry name" value="Pept_S33_TAP-like_C"/>
</dbReference>
<dbReference type="Pfam" id="PF00561">
    <property type="entry name" value="Abhydrolase_1"/>
    <property type="match status" value="1"/>
</dbReference>
<evidence type="ECO:0000259" key="6">
    <source>
        <dbReference type="Pfam" id="PF08386"/>
    </source>
</evidence>
<dbReference type="AlphaFoldDB" id="A0A3D9ZSL1"/>
<dbReference type="RefSeq" id="WP_170216063.1">
    <property type="nucleotide sequence ID" value="NZ_BONB01000003.1"/>
</dbReference>
<keyword evidence="2 4" id="KW-0732">Signal</keyword>
<evidence type="ECO:0000256" key="4">
    <source>
        <dbReference type="SAM" id="SignalP"/>
    </source>
</evidence>
<feature type="domain" description="Peptidase S33 tripeptidyl aminopeptidase-like C-terminal" evidence="6">
    <location>
        <begin position="418"/>
        <end position="511"/>
    </location>
</feature>
<feature type="signal peptide" evidence="4">
    <location>
        <begin position="1"/>
        <end position="37"/>
    </location>
</feature>
<dbReference type="InterPro" id="IPR029058">
    <property type="entry name" value="AB_hydrolase_fold"/>
</dbReference>
<dbReference type="InterPro" id="IPR051601">
    <property type="entry name" value="Serine_prot/Carboxylest_S33"/>
</dbReference>
<dbReference type="EMBL" id="QUMQ01000001">
    <property type="protein sequence ID" value="REG00196.1"/>
    <property type="molecule type" value="Genomic_DNA"/>
</dbReference>
<feature type="chain" id="PRO_5017623062" evidence="4">
    <location>
        <begin position="38"/>
        <end position="519"/>
    </location>
</feature>
<evidence type="ECO:0000313" key="7">
    <source>
        <dbReference type="EMBL" id="REG00196.1"/>
    </source>
</evidence>